<dbReference type="AlphaFoldDB" id="A0A9P4H9E1"/>
<feature type="coiled-coil region" evidence="1">
    <location>
        <begin position="311"/>
        <end position="338"/>
    </location>
</feature>
<accession>A0A9P4H9E1</accession>
<dbReference type="Proteomes" id="UP000799777">
    <property type="component" value="Unassembled WGS sequence"/>
</dbReference>
<reference evidence="2" key="1">
    <citation type="journal article" date="2020" name="Stud. Mycol.">
        <title>101 Dothideomycetes genomes: a test case for predicting lifestyles and emergence of pathogens.</title>
        <authorList>
            <person name="Haridas S."/>
            <person name="Albert R."/>
            <person name="Binder M."/>
            <person name="Bloem J."/>
            <person name="Labutti K."/>
            <person name="Salamov A."/>
            <person name="Andreopoulos B."/>
            <person name="Baker S."/>
            <person name="Barry K."/>
            <person name="Bills G."/>
            <person name="Bluhm B."/>
            <person name="Cannon C."/>
            <person name="Castanera R."/>
            <person name="Culley D."/>
            <person name="Daum C."/>
            <person name="Ezra D."/>
            <person name="Gonzalez J."/>
            <person name="Henrissat B."/>
            <person name="Kuo A."/>
            <person name="Liang C."/>
            <person name="Lipzen A."/>
            <person name="Lutzoni F."/>
            <person name="Magnuson J."/>
            <person name="Mondo S."/>
            <person name="Nolan M."/>
            <person name="Ohm R."/>
            <person name="Pangilinan J."/>
            <person name="Park H.-J."/>
            <person name="Ramirez L."/>
            <person name="Alfaro M."/>
            <person name="Sun H."/>
            <person name="Tritt A."/>
            <person name="Yoshinaga Y."/>
            <person name="Zwiers L.-H."/>
            <person name="Turgeon B."/>
            <person name="Goodwin S."/>
            <person name="Spatafora J."/>
            <person name="Crous P."/>
            <person name="Grigoriev I."/>
        </authorList>
    </citation>
    <scope>NUCLEOTIDE SEQUENCE</scope>
    <source>
        <strain evidence="2">CBS 110217</strain>
    </source>
</reference>
<gene>
    <name evidence="2" type="ORF">EK21DRAFT_112155</name>
</gene>
<dbReference type="OrthoDB" id="3689672at2759"/>
<name>A0A9P4H9E1_9PLEO</name>
<dbReference type="EMBL" id="ML978192">
    <property type="protein sequence ID" value="KAF2030235.1"/>
    <property type="molecule type" value="Genomic_DNA"/>
</dbReference>
<comment type="caution">
    <text evidence="2">The sequence shown here is derived from an EMBL/GenBank/DDBJ whole genome shotgun (WGS) entry which is preliminary data.</text>
</comment>
<evidence type="ECO:0000313" key="3">
    <source>
        <dbReference type="Proteomes" id="UP000799777"/>
    </source>
</evidence>
<keyword evidence="3" id="KW-1185">Reference proteome</keyword>
<organism evidence="2 3">
    <name type="scientific">Setomelanomma holmii</name>
    <dbReference type="NCBI Taxonomy" id="210430"/>
    <lineage>
        <taxon>Eukaryota</taxon>
        <taxon>Fungi</taxon>
        <taxon>Dikarya</taxon>
        <taxon>Ascomycota</taxon>
        <taxon>Pezizomycotina</taxon>
        <taxon>Dothideomycetes</taxon>
        <taxon>Pleosporomycetidae</taxon>
        <taxon>Pleosporales</taxon>
        <taxon>Pleosporineae</taxon>
        <taxon>Phaeosphaeriaceae</taxon>
        <taxon>Setomelanomma</taxon>
    </lineage>
</organism>
<sequence>MSHFGNFLEAGDMSALQAVLERKLRGLPNDVEAQKRIFTGDCNDNDFQKYILNGSVLRRILDNKYDLSFPYGSARNVDVDQGATLCGLLHYRGQIMQNIRKDKEQKHSNKDLDKNHSFSKFFKEIRARLLNNLYHRLNNSDSKLQVAYTLACMEFAQFKELEDYVDARQLTHHIRRFAKILQQHSGEYIVVSEHKNNKTRDKVKKYLTTKIEESSWDDVDTTTIDNVKFMFPQAELIFGNTTTPHIATKSAYDDRDFVYQPGDAVVFEMKDSIKHLAKTKPLLRALVQPAPDVIIRGEQMDIMDMNDFGDMDDALGAVDELEIDEVDLEAEAEQVIDDEEVTLFESVDIGNTIIIRDQASTDAMDMDT</sequence>
<evidence type="ECO:0000313" key="2">
    <source>
        <dbReference type="EMBL" id="KAF2030235.1"/>
    </source>
</evidence>
<keyword evidence="1" id="KW-0175">Coiled coil</keyword>
<evidence type="ECO:0000256" key="1">
    <source>
        <dbReference type="SAM" id="Coils"/>
    </source>
</evidence>
<protein>
    <submittedName>
        <fullName evidence="2">Uncharacterized protein</fullName>
    </submittedName>
</protein>
<proteinExistence type="predicted"/>